<dbReference type="Pfam" id="PF05699">
    <property type="entry name" value="Dimer_Tnp_hAT"/>
    <property type="match status" value="1"/>
</dbReference>
<dbReference type="PANTHER" id="PTHR46880:SF6">
    <property type="entry name" value="U1-TYPE DOMAIN-CONTAINING PROTEIN"/>
    <property type="match status" value="1"/>
</dbReference>
<dbReference type="GO" id="GO:0046983">
    <property type="term" value="F:protein dimerization activity"/>
    <property type="evidence" value="ECO:0007669"/>
    <property type="project" value="InterPro"/>
</dbReference>
<dbReference type="InterPro" id="IPR008906">
    <property type="entry name" value="HATC_C_dom"/>
</dbReference>
<organism evidence="2 3">
    <name type="scientific">Gadus morhua</name>
    <name type="common">Atlantic cod</name>
    <dbReference type="NCBI Taxonomy" id="8049"/>
    <lineage>
        <taxon>Eukaryota</taxon>
        <taxon>Metazoa</taxon>
        <taxon>Chordata</taxon>
        <taxon>Craniata</taxon>
        <taxon>Vertebrata</taxon>
        <taxon>Euteleostomi</taxon>
        <taxon>Actinopterygii</taxon>
        <taxon>Neopterygii</taxon>
        <taxon>Teleostei</taxon>
        <taxon>Neoteleostei</taxon>
        <taxon>Acanthomorphata</taxon>
        <taxon>Zeiogadaria</taxon>
        <taxon>Gadariae</taxon>
        <taxon>Gadiformes</taxon>
        <taxon>Gadoidei</taxon>
        <taxon>Gadidae</taxon>
        <taxon>Gadus</taxon>
    </lineage>
</organism>
<evidence type="ECO:0000259" key="1">
    <source>
        <dbReference type="Pfam" id="PF05699"/>
    </source>
</evidence>
<dbReference type="Proteomes" id="UP000694546">
    <property type="component" value="Chromosome 8"/>
</dbReference>
<keyword evidence="3" id="KW-1185">Reference proteome</keyword>
<reference evidence="2" key="2">
    <citation type="submission" date="2025-09" db="UniProtKB">
        <authorList>
            <consortium name="Ensembl"/>
        </authorList>
    </citation>
    <scope>IDENTIFICATION</scope>
</reference>
<dbReference type="OMA" id="YHIAKRE"/>
<accession>A0A8C5BXD3</accession>
<feature type="domain" description="HAT C-terminal dimerisation" evidence="1">
    <location>
        <begin position="405"/>
        <end position="455"/>
    </location>
</feature>
<protein>
    <recommendedName>
        <fullName evidence="1">HAT C-terminal dimerisation domain-containing protein</fullName>
    </recommendedName>
</protein>
<dbReference type="AlphaFoldDB" id="A0A8C5BXD3"/>
<dbReference type="Ensembl" id="ENSGMOT00000038742.1">
    <property type="protein sequence ID" value="ENSGMOP00000052397.1"/>
    <property type="gene ID" value="ENSGMOG00000035323.1"/>
</dbReference>
<dbReference type="PANTHER" id="PTHR46880">
    <property type="entry name" value="RAS-ASSOCIATING DOMAIN-CONTAINING PROTEIN"/>
    <property type="match status" value="1"/>
</dbReference>
<name>A0A8C5BXD3_GADMO</name>
<evidence type="ECO:0000313" key="2">
    <source>
        <dbReference type="Ensembl" id="ENSGMOP00000052397.1"/>
    </source>
</evidence>
<proteinExistence type="predicted"/>
<sequence>PHRILRGGQSECADGEAPTVTSAIDDRIANSRYVGVIVDETTNITVEKMLITYLTLQQNGEPETVFIGNYAIPSGTAECITAKIKDVLSGRGVVMSRVVGLGSDGANAMVGRKNGVAQQLRQNDCPYIINIHCGAHRTALAARDASKAVREIDAYVTTVNNIYTFYKNSPIRTHRLNELQKEMEDHDLLSLKQPSATRWLSLERAVKGVRANWVALVLELEEEEAARDCPVAKGLRRQLQKFTFPALTHLLTDVLSVVNRMNLTFQKEDVNISSIQTADSVASPSRSQMLSQMLFSNLCSQYLAEITKSVKKRFPEEHLGIIADLDTVLNASRYPTADSALKTHGLEALERVCAHYGSPRGAAAPLVENDRMQRDFLPMKRVLAGSGNPSFRGSCRLLITSLGEMFPDFRALAEVALVIPVSSVAAEHGFSLQNNIKTATRSRLSEAKTQHLMTIASAAVSIDTFDFKQASTLFKSMRARRKV</sequence>
<dbReference type="SUPFAM" id="SSF53098">
    <property type="entry name" value="Ribonuclease H-like"/>
    <property type="match status" value="2"/>
</dbReference>
<dbReference type="GeneTree" id="ENSGT00950000182812"/>
<reference evidence="2" key="1">
    <citation type="submission" date="2025-08" db="UniProtKB">
        <authorList>
            <consortium name="Ensembl"/>
        </authorList>
    </citation>
    <scope>IDENTIFICATION</scope>
</reference>
<dbReference type="InterPro" id="IPR012337">
    <property type="entry name" value="RNaseH-like_sf"/>
</dbReference>
<evidence type="ECO:0000313" key="3">
    <source>
        <dbReference type="Proteomes" id="UP000694546"/>
    </source>
</evidence>